<accession>A0A2X4XJ55</accession>
<dbReference type="Pfam" id="PF03641">
    <property type="entry name" value="Lysine_decarbox"/>
    <property type="match status" value="1"/>
</dbReference>
<protein>
    <recommendedName>
        <fullName evidence="3">Cytokinin riboside 5'-monophosphate phosphoribohydrolase</fullName>
        <ecNumber evidence="3">3.2.2.n1</ecNumber>
    </recommendedName>
</protein>
<dbReference type="PANTHER" id="PTHR31223">
    <property type="entry name" value="LOG FAMILY PROTEIN YJL055W"/>
    <property type="match status" value="1"/>
</dbReference>
<dbReference type="Proteomes" id="UP000249005">
    <property type="component" value="Chromosome 1"/>
</dbReference>
<dbReference type="InterPro" id="IPR005269">
    <property type="entry name" value="LOG"/>
</dbReference>
<dbReference type="KEGG" id="lri:NCTC12151_01464"/>
<dbReference type="EC" id="3.2.2.n1" evidence="3"/>
<dbReference type="Gene3D" id="3.40.50.450">
    <property type="match status" value="1"/>
</dbReference>
<dbReference type="RefSeq" id="WP_111740041.1">
    <property type="nucleotide sequence ID" value="NZ_LR698987.1"/>
</dbReference>
<dbReference type="GO" id="GO:0009691">
    <property type="term" value="P:cytokinin biosynthetic process"/>
    <property type="evidence" value="ECO:0007669"/>
    <property type="project" value="UniProtKB-UniRule"/>
</dbReference>
<evidence type="ECO:0000256" key="3">
    <source>
        <dbReference type="RuleBase" id="RU363015"/>
    </source>
</evidence>
<evidence type="ECO:0000256" key="2">
    <source>
        <dbReference type="ARBA" id="ARBA00006763"/>
    </source>
</evidence>
<dbReference type="InterPro" id="IPR031100">
    <property type="entry name" value="LOG_fam"/>
</dbReference>
<organism evidence="4 5">
    <name type="scientific">Leminorella richardii</name>
    <dbReference type="NCBI Taxonomy" id="158841"/>
    <lineage>
        <taxon>Bacteria</taxon>
        <taxon>Pseudomonadati</taxon>
        <taxon>Pseudomonadota</taxon>
        <taxon>Gammaproteobacteria</taxon>
        <taxon>Enterobacterales</taxon>
        <taxon>Budviciaceae</taxon>
        <taxon>Leminorella</taxon>
    </lineage>
</organism>
<proteinExistence type="inferred from homology"/>
<dbReference type="GO" id="GO:0008714">
    <property type="term" value="F:AMP nucleosidase activity"/>
    <property type="evidence" value="ECO:0007669"/>
    <property type="project" value="UniProtKB-EC"/>
</dbReference>
<dbReference type="SUPFAM" id="SSF102405">
    <property type="entry name" value="MCP/YpsA-like"/>
    <property type="match status" value="1"/>
</dbReference>
<dbReference type="NCBIfam" id="TIGR00730">
    <property type="entry name" value="Rossman fold protein, TIGR00730 family"/>
    <property type="match status" value="1"/>
</dbReference>
<comment type="catalytic activity">
    <reaction evidence="1">
        <text>AMP + H2O = D-ribose 5-phosphate + adenine</text>
        <dbReference type="Rhea" id="RHEA:20129"/>
        <dbReference type="ChEBI" id="CHEBI:15377"/>
        <dbReference type="ChEBI" id="CHEBI:16708"/>
        <dbReference type="ChEBI" id="CHEBI:78346"/>
        <dbReference type="ChEBI" id="CHEBI:456215"/>
        <dbReference type="EC" id="3.2.2.4"/>
    </reaction>
</comment>
<name>A0A2X4XJ55_9GAMM</name>
<dbReference type="AlphaFoldDB" id="A0A2X4XJ55"/>
<evidence type="ECO:0000313" key="5">
    <source>
        <dbReference type="Proteomes" id="UP000249005"/>
    </source>
</evidence>
<dbReference type="PANTHER" id="PTHR31223:SF70">
    <property type="entry name" value="LOG FAMILY PROTEIN YJL055W"/>
    <property type="match status" value="1"/>
</dbReference>
<gene>
    <name evidence="4" type="primary">yvdD</name>
    <name evidence="4" type="ORF">NCTC12151_01464</name>
</gene>
<sequence>MRKNICVYCGASTGNNPSYAQAAERLGQAIAQQGRRLIYGGGNKGLMGILANSVLEAGGEVTGIIPKRLVEAETAHRGLTTLEVVPDMHARKARMSELADGFIALPGGIGTLEELFEVWTWSQIGYHTNPVGLLNIQGFYSPMNTFLQHVADEGFVRQSYLNTLIISDNAQQLLGDLDAYTPHNLDRWAKQ</sequence>
<evidence type="ECO:0000313" key="4">
    <source>
        <dbReference type="EMBL" id="SQI39895.1"/>
    </source>
</evidence>
<dbReference type="OrthoDB" id="9801098at2"/>
<keyword evidence="3" id="KW-0378">Hydrolase</keyword>
<keyword evidence="3" id="KW-0203">Cytokinin biosynthesis</keyword>
<dbReference type="EMBL" id="LS483470">
    <property type="protein sequence ID" value="SQI39895.1"/>
    <property type="molecule type" value="Genomic_DNA"/>
</dbReference>
<evidence type="ECO:0000256" key="1">
    <source>
        <dbReference type="ARBA" id="ARBA00000274"/>
    </source>
</evidence>
<comment type="similarity">
    <text evidence="2 3">Belongs to the LOG family.</text>
</comment>
<reference evidence="4 5" key="1">
    <citation type="submission" date="2018-06" db="EMBL/GenBank/DDBJ databases">
        <authorList>
            <consortium name="Pathogen Informatics"/>
            <person name="Doyle S."/>
        </authorList>
    </citation>
    <scope>NUCLEOTIDE SEQUENCE [LARGE SCALE GENOMIC DNA]</scope>
    <source>
        <strain evidence="4 5">NCTC12151</strain>
    </source>
</reference>
<keyword evidence="5" id="KW-1185">Reference proteome</keyword>
<dbReference type="GO" id="GO:0005829">
    <property type="term" value="C:cytosol"/>
    <property type="evidence" value="ECO:0007669"/>
    <property type="project" value="TreeGrafter"/>
</dbReference>